<name>A0A4V1IYR0_9FUNG</name>
<dbReference type="GO" id="GO:0005634">
    <property type="term" value="C:nucleus"/>
    <property type="evidence" value="ECO:0007669"/>
    <property type="project" value="UniProtKB-SubCell"/>
</dbReference>
<dbReference type="InterPro" id="IPR011333">
    <property type="entry name" value="SKP1/BTB/POZ_sf"/>
</dbReference>
<keyword evidence="4" id="KW-0539">Nucleus</keyword>
<protein>
    <recommendedName>
        <fullName evidence="3">Elongin-C</fullName>
    </recommendedName>
</protein>
<dbReference type="AlphaFoldDB" id="A0A4V1IYR0"/>
<evidence type="ECO:0000256" key="4">
    <source>
        <dbReference type="ARBA" id="ARBA00023242"/>
    </source>
</evidence>
<dbReference type="OrthoDB" id="249087at2759"/>
<gene>
    <name evidence="6" type="ORF">BJ684DRAFT_7002</name>
</gene>
<reference evidence="7" key="1">
    <citation type="journal article" date="2018" name="Nat. Microbiol.">
        <title>Leveraging single-cell genomics to expand the fungal tree of life.</title>
        <authorList>
            <person name="Ahrendt S.R."/>
            <person name="Quandt C.A."/>
            <person name="Ciobanu D."/>
            <person name="Clum A."/>
            <person name="Salamov A."/>
            <person name="Andreopoulos B."/>
            <person name="Cheng J.F."/>
            <person name="Woyke T."/>
            <person name="Pelin A."/>
            <person name="Henrissat B."/>
            <person name="Reynolds N.K."/>
            <person name="Benny G.L."/>
            <person name="Smith M.E."/>
            <person name="James T.Y."/>
            <person name="Grigoriev I.V."/>
        </authorList>
    </citation>
    <scope>NUCLEOTIDE SEQUENCE [LARGE SCALE GENOMIC DNA]</scope>
</reference>
<dbReference type="InterPro" id="IPR039948">
    <property type="entry name" value="ELC1"/>
</dbReference>
<evidence type="ECO:0000259" key="5">
    <source>
        <dbReference type="Pfam" id="PF03931"/>
    </source>
</evidence>
<dbReference type="CDD" id="cd18321">
    <property type="entry name" value="BTB_POZ_EloC"/>
    <property type="match status" value="1"/>
</dbReference>
<evidence type="ECO:0000313" key="6">
    <source>
        <dbReference type="EMBL" id="RKP15429.1"/>
    </source>
</evidence>
<dbReference type="Proteomes" id="UP000267251">
    <property type="component" value="Unassembled WGS sequence"/>
</dbReference>
<dbReference type="GO" id="GO:0006511">
    <property type="term" value="P:ubiquitin-dependent protein catabolic process"/>
    <property type="evidence" value="ECO:0007669"/>
    <property type="project" value="InterPro"/>
</dbReference>
<organism evidence="6 7">
    <name type="scientific">Piptocephalis cylindrospora</name>
    <dbReference type="NCBI Taxonomy" id="1907219"/>
    <lineage>
        <taxon>Eukaryota</taxon>
        <taxon>Fungi</taxon>
        <taxon>Fungi incertae sedis</taxon>
        <taxon>Zoopagomycota</taxon>
        <taxon>Zoopagomycotina</taxon>
        <taxon>Zoopagomycetes</taxon>
        <taxon>Zoopagales</taxon>
        <taxon>Piptocephalidaceae</taxon>
        <taxon>Piptocephalis</taxon>
    </lineage>
</organism>
<evidence type="ECO:0000256" key="3">
    <source>
        <dbReference type="ARBA" id="ARBA00021347"/>
    </source>
</evidence>
<dbReference type="SMART" id="SM00512">
    <property type="entry name" value="Skp1"/>
    <property type="match status" value="1"/>
</dbReference>
<dbReference type="Pfam" id="PF03931">
    <property type="entry name" value="Skp1_POZ"/>
    <property type="match status" value="1"/>
</dbReference>
<dbReference type="SUPFAM" id="SSF54695">
    <property type="entry name" value="POZ domain"/>
    <property type="match status" value="1"/>
</dbReference>
<feature type="domain" description="SKP1 component POZ" evidence="5">
    <location>
        <begin position="13"/>
        <end position="75"/>
    </location>
</feature>
<dbReference type="PANTHER" id="PTHR20648">
    <property type="entry name" value="ELONGIN-C"/>
    <property type="match status" value="1"/>
</dbReference>
<dbReference type="Gene3D" id="3.30.710.10">
    <property type="entry name" value="Potassium Channel Kv1.1, Chain A"/>
    <property type="match status" value="1"/>
</dbReference>
<evidence type="ECO:0000313" key="7">
    <source>
        <dbReference type="Proteomes" id="UP000267251"/>
    </source>
</evidence>
<dbReference type="InterPro" id="IPR001232">
    <property type="entry name" value="SKP1-like"/>
</dbReference>
<keyword evidence="7" id="KW-1185">Reference proteome</keyword>
<accession>A0A4V1IYR0</accession>
<evidence type="ECO:0000256" key="1">
    <source>
        <dbReference type="ARBA" id="ARBA00004123"/>
    </source>
</evidence>
<evidence type="ECO:0000256" key="2">
    <source>
        <dbReference type="ARBA" id="ARBA00009993"/>
    </source>
</evidence>
<sequence length="115" mass="12401">MSSSDLFAGEHPYVTLTSADGFSFVLPRAAATGSETINNMLAGHSQFSESISSHVTLHTLSAPVLERVCEYLMYKLAYDDATGVVPDFDIDPEYALELLLASDFLSGKNCMGEIS</sequence>
<dbReference type="InterPro" id="IPR016073">
    <property type="entry name" value="Skp1_comp_POZ"/>
</dbReference>
<comment type="similarity">
    <text evidence="2">Belongs to the SKP1 family.</text>
</comment>
<dbReference type="FunFam" id="3.30.710.10:FF:000035">
    <property type="entry name" value="Elongin C transcription elongation factor"/>
    <property type="match status" value="1"/>
</dbReference>
<proteinExistence type="inferred from homology"/>
<dbReference type="EMBL" id="KZ987732">
    <property type="protein sequence ID" value="RKP15429.1"/>
    <property type="molecule type" value="Genomic_DNA"/>
</dbReference>
<comment type="subcellular location">
    <subcellularLocation>
        <location evidence="1">Nucleus</location>
    </subcellularLocation>
</comment>